<dbReference type="Gene3D" id="1.10.510.10">
    <property type="entry name" value="Transferase(Phosphotransferase) domain 1"/>
    <property type="match status" value="2"/>
</dbReference>
<dbReference type="AlphaFoldDB" id="A0A2K1JW20"/>
<dbReference type="InterPro" id="IPR001245">
    <property type="entry name" value="Ser-Thr/Tyr_kinase_cat_dom"/>
</dbReference>
<name>A0A2K1JW20_PHYPA</name>
<evidence type="ECO:0000313" key="9">
    <source>
        <dbReference type="EMBL" id="PNR45732.1"/>
    </source>
</evidence>
<dbReference type="RefSeq" id="XP_024388046.1">
    <property type="nucleotide sequence ID" value="XM_024532278.2"/>
</dbReference>
<dbReference type="GeneID" id="112288261"/>
<dbReference type="KEGG" id="ppp:112288261"/>
<evidence type="ECO:0000256" key="3">
    <source>
        <dbReference type="ARBA" id="ARBA00022741"/>
    </source>
</evidence>
<dbReference type="SUPFAM" id="SSF56112">
    <property type="entry name" value="Protein kinase-like (PK-like)"/>
    <property type="match status" value="2"/>
</dbReference>
<reference evidence="10" key="3">
    <citation type="submission" date="2020-12" db="UniProtKB">
        <authorList>
            <consortium name="EnsemblPlants"/>
        </authorList>
    </citation>
    <scope>IDENTIFICATION</scope>
</reference>
<dbReference type="Pfam" id="PF07714">
    <property type="entry name" value="PK_Tyr_Ser-Thr"/>
    <property type="match status" value="1"/>
</dbReference>
<dbReference type="InterPro" id="IPR011009">
    <property type="entry name" value="Kinase-like_dom_sf"/>
</dbReference>
<feature type="domain" description="Protein kinase" evidence="8">
    <location>
        <begin position="215"/>
        <end position="508"/>
    </location>
</feature>
<keyword evidence="5 6" id="KW-0067">ATP-binding</keyword>
<dbReference type="Gramene" id="Pp3c11_24020V3.2">
    <property type="protein sequence ID" value="Pp3c11_24020V3.2"/>
    <property type="gene ID" value="Pp3c11_24020"/>
</dbReference>
<dbReference type="Proteomes" id="UP000006727">
    <property type="component" value="Chromosome 11"/>
</dbReference>
<dbReference type="InterPro" id="IPR000719">
    <property type="entry name" value="Prot_kinase_dom"/>
</dbReference>
<gene>
    <name evidence="10" type="primary">LOC112288261</name>
    <name evidence="9" type="ORF">PHYPA_015503</name>
</gene>
<evidence type="ECO:0000256" key="2">
    <source>
        <dbReference type="ARBA" id="ARBA00022679"/>
    </source>
</evidence>
<dbReference type="GO" id="GO:0007165">
    <property type="term" value="P:signal transduction"/>
    <property type="evidence" value="ECO:0000318"/>
    <property type="project" value="GO_Central"/>
</dbReference>
<dbReference type="PANTHER" id="PTHR44329:SF260">
    <property type="entry name" value="PROTEIN KINASE DOMAIN-CONTAINING PROTEIN"/>
    <property type="match status" value="1"/>
</dbReference>
<feature type="region of interest" description="Disordered" evidence="7">
    <location>
        <begin position="552"/>
        <end position="571"/>
    </location>
</feature>
<keyword evidence="3 6" id="KW-0547">Nucleotide-binding</keyword>
<keyword evidence="2" id="KW-0808">Transferase</keyword>
<evidence type="ECO:0000256" key="6">
    <source>
        <dbReference type="PROSITE-ProRule" id="PRU10141"/>
    </source>
</evidence>
<dbReference type="Gramene" id="Pp3c11_24020V3.1">
    <property type="protein sequence ID" value="Pp3c11_24020V3.1"/>
    <property type="gene ID" value="Pp3c11_24020"/>
</dbReference>
<dbReference type="OrthoDB" id="1932891at2759"/>
<keyword evidence="11" id="KW-1185">Reference proteome</keyword>
<dbReference type="RefSeq" id="XP_024388047.1">
    <property type="nucleotide sequence ID" value="XM_024532279.2"/>
</dbReference>
<dbReference type="PaxDb" id="3218-PP1S31_26V6.1"/>
<dbReference type="CDD" id="cd21037">
    <property type="entry name" value="MLKL_NTD"/>
    <property type="match status" value="1"/>
</dbReference>
<dbReference type="GO" id="GO:0007166">
    <property type="term" value="P:cell surface receptor signaling pathway"/>
    <property type="evidence" value="ECO:0007669"/>
    <property type="project" value="InterPro"/>
</dbReference>
<dbReference type="PANTHER" id="PTHR44329">
    <property type="entry name" value="SERINE/THREONINE-PROTEIN KINASE TNNI3K-RELATED"/>
    <property type="match status" value="1"/>
</dbReference>
<evidence type="ECO:0000256" key="5">
    <source>
        <dbReference type="ARBA" id="ARBA00022840"/>
    </source>
</evidence>
<evidence type="ECO:0000256" key="4">
    <source>
        <dbReference type="ARBA" id="ARBA00022777"/>
    </source>
</evidence>
<dbReference type="Gene3D" id="3.30.200.20">
    <property type="entry name" value="Phosphorylase Kinase, domain 1"/>
    <property type="match status" value="1"/>
</dbReference>
<dbReference type="GO" id="GO:0005524">
    <property type="term" value="F:ATP binding"/>
    <property type="evidence" value="ECO:0007669"/>
    <property type="project" value="UniProtKB-UniRule"/>
</dbReference>
<organism evidence="9">
    <name type="scientific">Physcomitrium patens</name>
    <name type="common">Spreading-leaved earth moss</name>
    <name type="synonym">Physcomitrella patens</name>
    <dbReference type="NCBI Taxonomy" id="3218"/>
    <lineage>
        <taxon>Eukaryota</taxon>
        <taxon>Viridiplantae</taxon>
        <taxon>Streptophyta</taxon>
        <taxon>Embryophyta</taxon>
        <taxon>Bryophyta</taxon>
        <taxon>Bryophytina</taxon>
        <taxon>Bryopsida</taxon>
        <taxon>Funariidae</taxon>
        <taxon>Funariales</taxon>
        <taxon>Funariaceae</taxon>
        <taxon>Physcomitrium</taxon>
    </lineage>
</organism>
<dbReference type="InterPro" id="IPR059179">
    <property type="entry name" value="MLKL-like_MCAfunc"/>
</dbReference>
<dbReference type="SMART" id="SM00220">
    <property type="entry name" value="S_TKc"/>
    <property type="match status" value="2"/>
</dbReference>
<dbReference type="PROSITE" id="PS00108">
    <property type="entry name" value="PROTEIN_KINASE_ST"/>
    <property type="match status" value="1"/>
</dbReference>
<dbReference type="Gene3D" id="1.20.930.20">
    <property type="entry name" value="Adaptor protein Cbl, N-terminal domain"/>
    <property type="match status" value="1"/>
</dbReference>
<dbReference type="PRINTS" id="PR00109">
    <property type="entry name" value="TYRKINASE"/>
</dbReference>
<feature type="binding site" evidence="6">
    <location>
        <position position="616"/>
    </location>
    <ligand>
        <name>ATP</name>
        <dbReference type="ChEBI" id="CHEBI:30616"/>
    </ligand>
</feature>
<evidence type="ECO:0000256" key="7">
    <source>
        <dbReference type="SAM" id="MobiDB-lite"/>
    </source>
</evidence>
<keyword evidence="4" id="KW-0418">Kinase</keyword>
<proteinExistence type="predicted"/>
<dbReference type="InterPro" id="IPR036537">
    <property type="entry name" value="Adaptor_Cbl_N_dom_sf"/>
</dbReference>
<dbReference type="PROSITE" id="PS00107">
    <property type="entry name" value="PROTEIN_KINASE_ATP"/>
    <property type="match status" value="1"/>
</dbReference>
<dbReference type="EnsemblPlants" id="Pp3c11_24020V3.1">
    <property type="protein sequence ID" value="Pp3c11_24020V3.1"/>
    <property type="gene ID" value="Pp3c11_24020"/>
</dbReference>
<dbReference type="EMBL" id="ABEU02000011">
    <property type="protein sequence ID" value="PNR45732.1"/>
    <property type="molecule type" value="Genomic_DNA"/>
</dbReference>
<evidence type="ECO:0000259" key="8">
    <source>
        <dbReference type="PROSITE" id="PS50011"/>
    </source>
</evidence>
<reference evidence="9 11" key="1">
    <citation type="journal article" date="2008" name="Science">
        <title>The Physcomitrella genome reveals evolutionary insights into the conquest of land by plants.</title>
        <authorList>
            <person name="Rensing S."/>
            <person name="Lang D."/>
            <person name="Zimmer A."/>
            <person name="Terry A."/>
            <person name="Salamov A."/>
            <person name="Shapiro H."/>
            <person name="Nishiyama T."/>
            <person name="Perroud P.-F."/>
            <person name="Lindquist E."/>
            <person name="Kamisugi Y."/>
            <person name="Tanahashi T."/>
            <person name="Sakakibara K."/>
            <person name="Fujita T."/>
            <person name="Oishi K."/>
            <person name="Shin-I T."/>
            <person name="Kuroki Y."/>
            <person name="Toyoda A."/>
            <person name="Suzuki Y."/>
            <person name="Hashimoto A."/>
            <person name="Yamaguchi K."/>
            <person name="Sugano A."/>
            <person name="Kohara Y."/>
            <person name="Fujiyama A."/>
            <person name="Anterola A."/>
            <person name="Aoki S."/>
            <person name="Ashton N."/>
            <person name="Barbazuk W.B."/>
            <person name="Barker E."/>
            <person name="Bennetzen J."/>
            <person name="Bezanilla M."/>
            <person name="Blankenship R."/>
            <person name="Cho S.H."/>
            <person name="Dutcher S."/>
            <person name="Estelle M."/>
            <person name="Fawcett J.A."/>
            <person name="Gundlach H."/>
            <person name="Hanada K."/>
            <person name="Heyl A."/>
            <person name="Hicks K.A."/>
            <person name="Hugh J."/>
            <person name="Lohr M."/>
            <person name="Mayer K."/>
            <person name="Melkozernov A."/>
            <person name="Murata T."/>
            <person name="Nelson D."/>
            <person name="Pils B."/>
            <person name="Prigge M."/>
            <person name="Reiss B."/>
            <person name="Renner T."/>
            <person name="Rombauts S."/>
            <person name="Rushton P."/>
            <person name="Sanderfoot A."/>
            <person name="Schween G."/>
            <person name="Shiu S.-H."/>
            <person name="Stueber K."/>
            <person name="Theodoulou F.L."/>
            <person name="Tu H."/>
            <person name="Van de Peer Y."/>
            <person name="Verrier P.J."/>
            <person name="Waters E."/>
            <person name="Wood A."/>
            <person name="Yang L."/>
            <person name="Cove D."/>
            <person name="Cuming A."/>
            <person name="Hasebe M."/>
            <person name="Lucas S."/>
            <person name="Mishler D.B."/>
            <person name="Reski R."/>
            <person name="Grigoriev I."/>
            <person name="Quatrano R.S."/>
            <person name="Boore J.L."/>
        </authorList>
    </citation>
    <scope>NUCLEOTIDE SEQUENCE [LARGE SCALE GENOMIC DNA]</scope>
    <source>
        <strain evidence="10 11">cv. Gransden 2004</strain>
    </source>
</reference>
<dbReference type="EnsemblPlants" id="Pp3c11_24020V3.2">
    <property type="protein sequence ID" value="Pp3c11_24020V3.2"/>
    <property type="gene ID" value="Pp3c11_24020"/>
</dbReference>
<evidence type="ECO:0000313" key="10">
    <source>
        <dbReference type="EnsemblPlants" id="Pp3c11_24020V3.1"/>
    </source>
</evidence>
<dbReference type="GO" id="GO:0004674">
    <property type="term" value="F:protein serine/threonine kinase activity"/>
    <property type="evidence" value="ECO:0000318"/>
    <property type="project" value="GO_Central"/>
</dbReference>
<protein>
    <recommendedName>
        <fullName evidence="8">Protein kinase domain-containing protein</fullName>
    </recommendedName>
</protein>
<evidence type="ECO:0000313" key="11">
    <source>
        <dbReference type="Proteomes" id="UP000006727"/>
    </source>
</evidence>
<sequence>MAFPTSSDPDSGWEMVDEPIDQVRQALAIIANVRKISETVWVNKRQCKRVADRYFAISELLNNMSCDKYSTVGKAFGGGSSSSNKDYPAFDDLLTVLLKGQSLVSYYEDPKGISIVISRTDNREAFKEIHEELDTMKAQFDFEGLTEVFESTSVQTRINILTADAEADKKEMQEIFTNIQELSRTTDMGMDAEKIAHVVLEKNEHAKGSDELPSYLKINLAAIEINSPVREYRRQSTRDPKEMDGWVLVFSGKWLGCDFAVKVFKAGAVGGAMWNKQQLLKEVGCLEGLRHPHITRLVGFGQDNEKSIFLMELMDGDLRDFMRQKLQFAPTPNSRPFNRSEELDIITQIAKGMYYMHQQGYVHGDLKCSNLLVKNCDQYLEVKISDLRGSQKLDKEWDPVAFKQASLTRRPRWTAPEAIAEYGGLQPSKESLKKSDVYSFGMTCYEIVTGKYPFDGIKDDHLLKQIEEGFRPELPEDLDKSLKGLITTCWDKEPRIRPSFENICHLLGVTRSKKPPVTITSPGKDVLGVFRGISIVREAVFGLIGRKRKIQTPEQSSTWEAQEEDSTHFRRSPSELMVPEYLRIPPGELKKVRCIGHGNSAKVYEATWLGCTFAVKRFKTGSSHRDLQHEVDFLINLSRHPCIVQMVGLSVDSKDKCSIVMEYMKGNLHELIYSRMQKKISEATGQKIPACDVVPFDIHEAVFIITRIALGMAYLHFKGVMHRDLKPVNVLAQEHAGSLDVKIVDFGISHLELPSDSSQARGPYMNAGTGFWRAPEILPGCDETRGKLDLKATDVYSFAITSYEILTGITPFLDIKRKDYHRVREGLRPKLPADLNSELKELIEQCWHTNPLKRPAFPEICERLERIQRMLPRSTS</sequence>
<dbReference type="InterPro" id="IPR017441">
    <property type="entry name" value="Protein_kinase_ATP_BS"/>
</dbReference>
<keyword evidence="1" id="KW-0723">Serine/threonine-protein kinase</keyword>
<accession>A0A2K1JW20</accession>
<dbReference type="InterPro" id="IPR008271">
    <property type="entry name" value="Ser/Thr_kinase_AS"/>
</dbReference>
<reference evidence="9 11" key="2">
    <citation type="journal article" date="2018" name="Plant J.">
        <title>The Physcomitrella patens chromosome-scale assembly reveals moss genome structure and evolution.</title>
        <authorList>
            <person name="Lang D."/>
            <person name="Ullrich K.K."/>
            <person name="Murat F."/>
            <person name="Fuchs J."/>
            <person name="Jenkins J."/>
            <person name="Haas F.B."/>
            <person name="Piednoel M."/>
            <person name="Gundlach H."/>
            <person name="Van Bel M."/>
            <person name="Meyberg R."/>
            <person name="Vives C."/>
            <person name="Morata J."/>
            <person name="Symeonidi A."/>
            <person name="Hiss M."/>
            <person name="Muchero W."/>
            <person name="Kamisugi Y."/>
            <person name="Saleh O."/>
            <person name="Blanc G."/>
            <person name="Decker E.L."/>
            <person name="van Gessel N."/>
            <person name="Grimwood J."/>
            <person name="Hayes R.D."/>
            <person name="Graham S.W."/>
            <person name="Gunter L.E."/>
            <person name="McDaniel S.F."/>
            <person name="Hoernstein S.N.W."/>
            <person name="Larsson A."/>
            <person name="Li F.W."/>
            <person name="Perroud P.F."/>
            <person name="Phillips J."/>
            <person name="Ranjan P."/>
            <person name="Rokshar D.S."/>
            <person name="Rothfels C.J."/>
            <person name="Schneider L."/>
            <person name="Shu S."/>
            <person name="Stevenson D.W."/>
            <person name="Thummler F."/>
            <person name="Tillich M."/>
            <person name="Villarreal Aguilar J.C."/>
            <person name="Widiez T."/>
            <person name="Wong G.K."/>
            <person name="Wymore A."/>
            <person name="Zhang Y."/>
            <person name="Zimmer A.D."/>
            <person name="Quatrano R.S."/>
            <person name="Mayer K.F.X."/>
            <person name="Goodstein D."/>
            <person name="Casacuberta J.M."/>
            <person name="Vandepoele K."/>
            <person name="Reski R."/>
            <person name="Cuming A.C."/>
            <person name="Tuskan G.A."/>
            <person name="Maumus F."/>
            <person name="Salse J."/>
            <person name="Schmutz J."/>
            <person name="Rensing S.A."/>
        </authorList>
    </citation>
    <scope>NUCLEOTIDE SEQUENCE [LARGE SCALE GENOMIC DNA]</scope>
    <source>
        <strain evidence="10 11">cv. Gransden 2004</strain>
    </source>
</reference>
<evidence type="ECO:0000256" key="1">
    <source>
        <dbReference type="ARBA" id="ARBA00022527"/>
    </source>
</evidence>
<dbReference type="Pfam" id="PF00069">
    <property type="entry name" value="Pkinase"/>
    <property type="match status" value="1"/>
</dbReference>
<dbReference type="PROSITE" id="PS50011">
    <property type="entry name" value="PROTEIN_KINASE_DOM"/>
    <property type="match status" value="2"/>
</dbReference>
<dbReference type="InterPro" id="IPR051681">
    <property type="entry name" value="Ser/Thr_Kinases-Pseudokinases"/>
</dbReference>
<feature type="domain" description="Protein kinase" evidence="8">
    <location>
        <begin position="589"/>
        <end position="871"/>
    </location>
</feature>